<gene>
    <name evidence="10" type="ORF">EB796_004821</name>
</gene>
<dbReference type="InterPro" id="IPR057244">
    <property type="entry name" value="GAIN_B"/>
</dbReference>
<dbReference type="Pfam" id="PF01825">
    <property type="entry name" value="GPS"/>
    <property type="match status" value="1"/>
</dbReference>
<feature type="transmembrane region" description="Helical" evidence="7">
    <location>
        <begin position="738"/>
        <end position="764"/>
    </location>
</feature>
<accession>A0A7J7KG21</accession>
<feature type="transmembrane region" description="Helical" evidence="7">
    <location>
        <begin position="785"/>
        <end position="808"/>
    </location>
</feature>
<feature type="transmembrane region" description="Helical" evidence="7">
    <location>
        <begin position="657"/>
        <end position="679"/>
    </location>
</feature>
<feature type="transmembrane region" description="Helical" evidence="7">
    <location>
        <begin position="595"/>
        <end position="618"/>
    </location>
</feature>
<evidence type="ECO:0000256" key="6">
    <source>
        <dbReference type="ARBA" id="ARBA00023157"/>
    </source>
</evidence>
<name>A0A7J7KG21_BUGNE</name>
<dbReference type="PROSITE" id="PS50221">
    <property type="entry name" value="GAIN_B"/>
    <property type="match status" value="1"/>
</dbReference>
<evidence type="ECO:0000259" key="8">
    <source>
        <dbReference type="PROSITE" id="PS50221"/>
    </source>
</evidence>
<sequence length="870" mass="97103">MVPDGHAAYRVVKAYDSVFFQTLMAKLSVISHRGCWKFPEGNVNTSVLLKGKLPNDPIDEYLELTCALLAHQNFTYFYLNDGNCYGSNYAEIFRDGPFSNGKCSIAEVSSVMDAYIFPNCKRELWEHYLPSADMCISDRIIKDTLNNAKKSCLEHNSSIINSREFEQVVQSGEVMVEYGEYWLENVDWEGNSLCANYSPMALHTYNCSSQPMNKHLYYCRLPSSTLTEWMMWTEWSDCVGDDCERMKQRSRYRLAINSTEKKAQVETANCSCQTSTQLTVTSVQSTLLNETIVREENSNLQPKDQLASLSWISFDVAIDYMTDIQQSLRVRPGRIAMADMAEIFSLISQKLNITEEVEAEAVMATLTETVDLLILNLLESEVKDIHFLSILEAVECLTSESSKLLSYNYEKNSTNFYVATTRYQSPSPSSKPQPLYIEGAGAKASLSAVDLGTTQLIALAYTNISEILYIPVLSREPANPGTILEMGDTVVSLRTSTLNHTNKLAGEILIELPVNFTSFPSTINSSSSSLRYDVNATCVFWDDNFQLWLTHGCLTMPAADHVTCQCSHLTSFAVLMQYTEYKTSVNSAEGRALKLIGQIGCSVSLACLTLTFCVFVYLDNLRTQRKAIHMNLIVALGLAQLIFIAGIETTYDRVACAAVAALLHYFFTATFTWMLCEGIQLYVKIITVFNSNSRFKQPFYYIIGWVTPLVIVSISMAVKLDSYGSQSSCWLAYDGGLIWAFIGPVCLVIAINMCIMLGVVRIIVTSAASMPVNEESNSSLSVVKAGVKGIFILTPILGANWLFGLFAVNKNTVVFEFLFNIINSLQGLFIFLFHCIGSSEVRSAFRSKLYMSSKSRYNISSSKPGIHVLS</sequence>
<feature type="transmembrane region" description="Helical" evidence="7">
    <location>
        <begin position="814"/>
        <end position="836"/>
    </location>
</feature>
<dbReference type="OrthoDB" id="1100386at2759"/>
<dbReference type="Gene3D" id="1.20.1070.10">
    <property type="entry name" value="Rhodopsin 7-helix transmembrane proteins"/>
    <property type="match status" value="1"/>
</dbReference>
<dbReference type="Pfam" id="PF00002">
    <property type="entry name" value="7tm_2"/>
    <property type="match status" value="1"/>
</dbReference>
<keyword evidence="5 7" id="KW-0472">Membrane</keyword>
<dbReference type="GO" id="GO:0005886">
    <property type="term" value="C:plasma membrane"/>
    <property type="evidence" value="ECO:0007669"/>
    <property type="project" value="TreeGrafter"/>
</dbReference>
<dbReference type="GO" id="GO:0007166">
    <property type="term" value="P:cell surface receptor signaling pathway"/>
    <property type="evidence" value="ECO:0007669"/>
    <property type="project" value="InterPro"/>
</dbReference>
<keyword evidence="2 7" id="KW-0812">Transmembrane</keyword>
<evidence type="ECO:0000256" key="1">
    <source>
        <dbReference type="ARBA" id="ARBA00004141"/>
    </source>
</evidence>
<dbReference type="InterPro" id="IPR017983">
    <property type="entry name" value="GPCR_2_secretin-like_CS"/>
</dbReference>
<evidence type="ECO:0000313" key="11">
    <source>
        <dbReference type="Proteomes" id="UP000593567"/>
    </source>
</evidence>
<organism evidence="10 11">
    <name type="scientific">Bugula neritina</name>
    <name type="common">Brown bryozoan</name>
    <name type="synonym">Sertularia neritina</name>
    <dbReference type="NCBI Taxonomy" id="10212"/>
    <lineage>
        <taxon>Eukaryota</taxon>
        <taxon>Metazoa</taxon>
        <taxon>Spiralia</taxon>
        <taxon>Lophotrochozoa</taxon>
        <taxon>Bryozoa</taxon>
        <taxon>Gymnolaemata</taxon>
        <taxon>Cheilostomatida</taxon>
        <taxon>Flustrina</taxon>
        <taxon>Buguloidea</taxon>
        <taxon>Bugulidae</taxon>
        <taxon>Bugula</taxon>
    </lineage>
</organism>
<dbReference type="InterPro" id="IPR017981">
    <property type="entry name" value="GPCR_2-like_7TM"/>
</dbReference>
<evidence type="ECO:0000256" key="5">
    <source>
        <dbReference type="ARBA" id="ARBA00023136"/>
    </source>
</evidence>
<evidence type="ECO:0000256" key="3">
    <source>
        <dbReference type="ARBA" id="ARBA00022729"/>
    </source>
</evidence>
<keyword evidence="11" id="KW-1185">Reference proteome</keyword>
<feature type="domain" description="G-protein coupled receptors family 2 profile 2" evidence="9">
    <location>
        <begin position="593"/>
        <end position="838"/>
    </location>
</feature>
<reference evidence="10" key="1">
    <citation type="submission" date="2020-06" db="EMBL/GenBank/DDBJ databases">
        <title>Draft genome of Bugula neritina, a colonial animal packing powerful symbionts and potential medicines.</title>
        <authorList>
            <person name="Rayko M."/>
        </authorList>
    </citation>
    <scope>NUCLEOTIDE SEQUENCE [LARGE SCALE GENOMIC DNA]</scope>
    <source>
        <strain evidence="10">Kwan_BN1</strain>
    </source>
</reference>
<feature type="transmembrane region" description="Helical" evidence="7">
    <location>
        <begin position="699"/>
        <end position="718"/>
    </location>
</feature>
<comment type="subcellular location">
    <subcellularLocation>
        <location evidence="1">Membrane</location>
        <topology evidence="1">Multi-pass membrane protein</topology>
    </subcellularLocation>
</comment>
<dbReference type="PROSITE" id="PS00650">
    <property type="entry name" value="G_PROTEIN_RECEP_F2_2"/>
    <property type="match status" value="1"/>
</dbReference>
<protein>
    <submittedName>
        <fullName evidence="10">Uncharacterized protein</fullName>
    </submittedName>
</protein>
<dbReference type="EMBL" id="VXIV02000656">
    <property type="protein sequence ID" value="KAF6036874.1"/>
    <property type="molecule type" value="Genomic_DNA"/>
</dbReference>
<feature type="domain" description="GAIN-B" evidence="8">
    <location>
        <begin position="414"/>
        <end position="582"/>
    </location>
</feature>
<dbReference type="SMART" id="SM00303">
    <property type="entry name" value="GPS"/>
    <property type="match status" value="1"/>
</dbReference>
<evidence type="ECO:0000313" key="10">
    <source>
        <dbReference type="EMBL" id="KAF6036874.1"/>
    </source>
</evidence>
<evidence type="ECO:0000256" key="4">
    <source>
        <dbReference type="ARBA" id="ARBA00022989"/>
    </source>
</evidence>
<comment type="caution">
    <text evidence="10">The sequence shown here is derived from an EMBL/GenBank/DDBJ whole genome shotgun (WGS) entry which is preliminary data.</text>
</comment>
<dbReference type="Gene3D" id="2.60.220.50">
    <property type="match status" value="1"/>
</dbReference>
<dbReference type="GO" id="GO:0004930">
    <property type="term" value="F:G protein-coupled receptor activity"/>
    <property type="evidence" value="ECO:0007669"/>
    <property type="project" value="InterPro"/>
</dbReference>
<proteinExistence type="predicted"/>
<evidence type="ECO:0000259" key="9">
    <source>
        <dbReference type="PROSITE" id="PS50261"/>
    </source>
</evidence>
<keyword evidence="3" id="KW-0732">Signal</keyword>
<feature type="transmembrane region" description="Helical" evidence="7">
    <location>
        <begin position="630"/>
        <end position="651"/>
    </location>
</feature>
<evidence type="ECO:0000256" key="2">
    <source>
        <dbReference type="ARBA" id="ARBA00022692"/>
    </source>
</evidence>
<dbReference type="PRINTS" id="PR00249">
    <property type="entry name" value="GPCRSECRETIN"/>
</dbReference>
<dbReference type="InterPro" id="IPR000832">
    <property type="entry name" value="GPCR_2_secretin-like"/>
</dbReference>
<dbReference type="InterPro" id="IPR000203">
    <property type="entry name" value="GPS"/>
</dbReference>
<dbReference type="InterPro" id="IPR046338">
    <property type="entry name" value="GAIN_dom_sf"/>
</dbReference>
<keyword evidence="6" id="KW-1015">Disulfide bond</keyword>
<dbReference type="Proteomes" id="UP000593567">
    <property type="component" value="Unassembled WGS sequence"/>
</dbReference>
<evidence type="ECO:0000256" key="7">
    <source>
        <dbReference type="SAM" id="Phobius"/>
    </source>
</evidence>
<dbReference type="PROSITE" id="PS50261">
    <property type="entry name" value="G_PROTEIN_RECEP_F2_4"/>
    <property type="match status" value="1"/>
</dbReference>
<dbReference type="AlphaFoldDB" id="A0A7J7KG21"/>
<dbReference type="PANTHER" id="PTHR12011:SF347">
    <property type="entry name" value="FI21270P1-RELATED"/>
    <property type="match status" value="1"/>
</dbReference>
<keyword evidence="4 7" id="KW-1133">Transmembrane helix</keyword>
<dbReference type="FunFam" id="1.20.1070.10:FF:000073">
    <property type="entry name" value="Adhesion G-protein coupled receptor D1"/>
    <property type="match status" value="1"/>
</dbReference>
<dbReference type="PANTHER" id="PTHR12011">
    <property type="entry name" value="ADHESION G-PROTEIN COUPLED RECEPTOR"/>
    <property type="match status" value="1"/>
</dbReference>